<sequence length="69" mass="7675">MSETLEPPPALLRMIGRYLVARDECDGEPALAIHRAIDDLTVEEKQELLRFCEVLRAQPATATALEEPA</sequence>
<accession>A0A917E2I5</accession>
<gene>
    <name evidence="1" type="ORF">GCM10011390_11640</name>
</gene>
<evidence type="ECO:0000313" key="2">
    <source>
        <dbReference type="Proteomes" id="UP000644699"/>
    </source>
</evidence>
<dbReference type="Proteomes" id="UP000644699">
    <property type="component" value="Unassembled WGS sequence"/>
</dbReference>
<evidence type="ECO:0000313" key="1">
    <source>
        <dbReference type="EMBL" id="GGD94562.1"/>
    </source>
</evidence>
<dbReference type="RefSeq" id="WP_188907227.1">
    <property type="nucleotide sequence ID" value="NZ_BMIQ01000001.1"/>
</dbReference>
<dbReference type="EMBL" id="BMIQ01000001">
    <property type="protein sequence ID" value="GGD94562.1"/>
    <property type="molecule type" value="Genomic_DNA"/>
</dbReference>
<comment type="caution">
    <text evidence="1">The sequence shown here is derived from an EMBL/GenBank/DDBJ whole genome shotgun (WGS) entry which is preliminary data.</text>
</comment>
<reference evidence="1" key="2">
    <citation type="submission" date="2020-09" db="EMBL/GenBank/DDBJ databases">
        <authorList>
            <person name="Sun Q."/>
            <person name="Zhou Y."/>
        </authorList>
    </citation>
    <scope>NUCLEOTIDE SEQUENCE</scope>
    <source>
        <strain evidence="1">CGMCC 1.15367</strain>
    </source>
</reference>
<protein>
    <submittedName>
        <fullName evidence="1">Uncharacterized protein</fullName>
    </submittedName>
</protein>
<organism evidence="1 2">
    <name type="scientific">Aureimonas endophytica</name>
    <dbReference type="NCBI Taxonomy" id="2027858"/>
    <lineage>
        <taxon>Bacteria</taxon>
        <taxon>Pseudomonadati</taxon>
        <taxon>Pseudomonadota</taxon>
        <taxon>Alphaproteobacteria</taxon>
        <taxon>Hyphomicrobiales</taxon>
        <taxon>Aurantimonadaceae</taxon>
        <taxon>Aureimonas</taxon>
    </lineage>
</organism>
<name>A0A917E2I5_9HYPH</name>
<proteinExistence type="predicted"/>
<reference evidence="1" key="1">
    <citation type="journal article" date="2014" name="Int. J. Syst. Evol. Microbiol.">
        <title>Complete genome sequence of Corynebacterium casei LMG S-19264T (=DSM 44701T), isolated from a smear-ripened cheese.</title>
        <authorList>
            <consortium name="US DOE Joint Genome Institute (JGI-PGF)"/>
            <person name="Walter F."/>
            <person name="Albersmeier A."/>
            <person name="Kalinowski J."/>
            <person name="Ruckert C."/>
        </authorList>
    </citation>
    <scope>NUCLEOTIDE SEQUENCE</scope>
    <source>
        <strain evidence="1">CGMCC 1.15367</strain>
    </source>
</reference>
<dbReference type="AlphaFoldDB" id="A0A917E2I5"/>
<keyword evidence="2" id="KW-1185">Reference proteome</keyword>